<keyword evidence="6" id="KW-1185">Reference proteome</keyword>
<feature type="domain" description="RRM" evidence="4">
    <location>
        <begin position="571"/>
        <end position="648"/>
    </location>
</feature>
<dbReference type="InterPro" id="IPR000504">
    <property type="entry name" value="RRM_dom"/>
</dbReference>
<feature type="domain" description="RRM" evidence="4">
    <location>
        <begin position="186"/>
        <end position="263"/>
    </location>
</feature>
<reference evidence="5 6" key="2">
    <citation type="journal article" date="2012" name="Open Biol.">
        <title>Characteristics of nucleosomes and linker DNA regions on the genome of the basidiomycete Mixia osmundae revealed by mono- and dinucleosome mapping.</title>
        <authorList>
            <person name="Nishida H."/>
            <person name="Kondo S."/>
            <person name="Matsumoto T."/>
            <person name="Suzuki Y."/>
            <person name="Yoshikawa H."/>
            <person name="Taylor T.D."/>
            <person name="Sugiyama J."/>
        </authorList>
    </citation>
    <scope>NUCLEOTIDE SEQUENCE [LARGE SCALE GENOMIC DNA]</scope>
    <source>
        <strain evidence="6">CBS 9802 / IAM 14324 / JCM 22182 / KY 12970</strain>
    </source>
</reference>
<feature type="region of interest" description="Disordered" evidence="3">
    <location>
        <begin position="142"/>
        <end position="181"/>
    </location>
</feature>
<evidence type="ECO:0000256" key="2">
    <source>
        <dbReference type="PROSITE-ProRule" id="PRU00176"/>
    </source>
</evidence>
<dbReference type="RefSeq" id="XP_014566887.1">
    <property type="nucleotide sequence ID" value="XM_014711401.1"/>
</dbReference>
<reference evidence="5 6" key="1">
    <citation type="journal article" date="2011" name="J. Gen. Appl. Microbiol.">
        <title>Draft genome sequencing of the enigmatic basidiomycete Mixia osmundae.</title>
        <authorList>
            <person name="Nishida H."/>
            <person name="Nagatsuka Y."/>
            <person name="Sugiyama J."/>
        </authorList>
    </citation>
    <scope>NUCLEOTIDE SEQUENCE [LARGE SCALE GENOMIC DNA]</scope>
    <source>
        <strain evidence="6">CBS 9802 / IAM 14324 / JCM 22182 / KY 12970</strain>
    </source>
</reference>
<protein>
    <recommendedName>
        <fullName evidence="4">RRM domain-containing protein</fullName>
    </recommendedName>
</protein>
<evidence type="ECO:0000256" key="1">
    <source>
        <dbReference type="ARBA" id="ARBA00022884"/>
    </source>
</evidence>
<name>G7DZ87_MIXOS</name>
<evidence type="ECO:0000313" key="5">
    <source>
        <dbReference type="EMBL" id="GAA95897.1"/>
    </source>
</evidence>
<evidence type="ECO:0000256" key="3">
    <source>
        <dbReference type="SAM" id="MobiDB-lite"/>
    </source>
</evidence>
<evidence type="ECO:0000259" key="4">
    <source>
        <dbReference type="PROSITE" id="PS50102"/>
    </source>
</evidence>
<dbReference type="GO" id="GO:0003729">
    <property type="term" value="F:mRNA binding"/>
    <property type="evidence" value="ECO:0007669"/>
    <property type="project" value="TreeGrafter"/>
</dbReference>
<feature type="domain" description="RRM" evidence="4">
    <location>
        <begin position="361"/>
        <end position="433"/>
    </location>
</feature>
<dbReference type="Pfam" id="PF00076">
    <property type="entry name" value="RRM_1"/>
    <property type="match status" value="5"/>
</dbReference>
<dbReference type="InterPro" id="IPR035979">
    <property type="entry name" value="RBD_domain_sf"/>
</dbReference>
<dbReference type="PANTHER" id="PTHR48025">
    <property type="entry name" value="OS02G0815200 PROTEIN"/>
    <property type="match status" value="1"/>
</dbReference>
<dbReference type="InterPro" id="IPR003954">
    <property type="entry name" value="RRM_euk-type"/>
</dbReference>
<dbReference type="AlphaFoldDB" id="G7DZ87"/>
<evidence type="ECO:0000313" key="6">
    <source>
        <dbReference type="Proteomes" id="UP000009131"/>
    </source>
</evidence>
<dbReference type="OMA" id="NPKVYVD"/>
<sequence>MATTRLVVKQVQPTTTAEELKKHFSAHLQVDITDSRIASKKDGRSRRIAFLGFATAEQAALARDHYNNTYLSGSKIIVDFAKPRVPTVKQEALVVQEALLPKPEQQAEELQAAGDRSSRSPPSADEAGDDDLAYLTRRLAGRQQEVSQPAEDAVRSASPVPSTSKIAEAPVAPSVAPEDEDTLTTNRLFLRNLAFTVRSSDLQTTFAQHGRVSHVHLVDEDKTERRGLAYVTFETAKEAEQARSALDGTILHGRLLHVMLAAARPGEADQARPGKNSKSKGLLDRRDLAWSSLQMTPDAVMATMADRLGVSKDDLVGRGSENAAVRLALAESQLIDESRTYFAKAGVDLLALNKPGPKSKTMLLVKNIPAGTQPSALKLMFDASGQVKNVLMPPSATLAIVEFTDVDGANKAYKTLAYKRIGNAVLYLERAPLALVNQPIRDDDDVAPSVSAIPEGQPSEQPDENTLYVKNLSFQVTSERLQAMFSDLAGYRFARVQMRKTDVSGVAKTAASLGYGFVGFDTEGNAQAAMTRRQGQLLEGRPLLLARARRGQDAKGAGGEAQESKAGRPTSTLVIKNVPFEVSKKELQALFKSYGNIKSLRMPRKADRHTRGFAFVEFRSTAEAKEAKQALSQTHLLGRHLVIEYGQADQGASLRDDKRPRPDFELPNRRKKFKMGTEDE</sequence>
<feature type="compositionally biased region" description="Low complexity" evidence="3">
    <location>
        <begin position="167"/>
        <end position="176"/>
    </location>
</feature>
<dbReference type="HOGENOM" id="CLU_008479_0_0_1"/>
<dbReference type="CDD" id="cd12565">
    <property type="entry name" value="RRM1_MRD1"/>
    <property type="match status" value="1"/>
</dbReference>
<organism evidence="5 6">
    <name type="scientific">Mixia osmundae (strain CBS 9802 / IAM 14324 / JCM 22182 / KY 12970)</name>
    <dbReference type="NCBI Taxonomy" id="764103"/>
    <lineage>
        <taxon>Eukaryota</taxon>
        <taxon>Fungi</taxon>
        <taxon>Dikarya</taxon>
        <taxon>Basidiomycota</taxon>
        <taxon>Pucciniomycotina</taxon>
        <taxon>Mixiomycetes</taxon>
        <taxon>Mixiales</taxon>
        <taxon>Mixiaceae</taxon>
        <taxon>Mixia</taxon>
    </lineage>
</organism>
<keyword evidence="1 2" id="KW-0694">RNA-binding</keyword>
<dbReference type="CDD" id="cd12320">
    <property type="entry name" value="RRM6_RBM19_RRM5_MRD1"/>
    <property type="match status" value="1"/>
</dbReference>
<dbReference type="InParanoid" id="G7DZ87"/>
<dbReference type="STRING" id="764103.G7DZ87"/>
<feature type="domain" description="RRM" evidence="4">
    <location>
        <begin position="4"/>
        <end position="83"/>
    </location>
</feature>
<dbReference type="Gene3D" id="3.30.70.330">
    <property type="match status" value="5"/>
</dbReference>
<feature type="compositionally biased region" description="Basic and acidic residues" evidence="3">
    <location>
        <begin position="654"/>
        <end position="668"/>
    </location>
</feature>
<dbReference type="OrthoDB" id="439639at2759"/>
<dbReference type="SMART" id="SM00361">
    <property type="entry name" value="RRM_1"/>
    <property type="match status" value="2"/>
</dbReference>
<dbReference type="PANTHER" id="PTHR48025:SF1">
    <property type="entry name" value="RRM DOMAIN-CONTAINING PROTEIN"/>
    <property type="match status" value="1"/>
</dbReference>
<dbReference type="SMART" id="SM00360">
    <property type="entry name" value="RRM"/>
    <property type="match status" value="5"/>
</dbReference>
<dbReference type="InterPro" id="IPR012677">
    <property type="entry name" value="Nucleotide-bd_a/b_plait_sf"/>
</dbReference>
<dbReference type="Proteomes" id="UP000009131">
    <property type="component" value="Unassembled WGS sequence"/>
</dbReference>
<feature type="region of interest" description="Disordered" evidence="3">
    <location>
        <begin position="648"/>
        <end position="680"/>
    </location>
</feature>
<feature type="region of interest" description="Disordered" evidence="3">
    <location>
        <begin position="550"/>
        <end position="570"/>
    </location>
</feature>
<proteinExistence type="predicted"/>
<dbReference type="eggNOG" id="KOG0110">
    <property type="taxonomic scope" value="Eukaryota"/>
</dbReference>
<feature type="region of interest" description="Disordered" evidence="3">
    <location>
        <begin position="105"/>
        <end position="129"/>
    </location>
</feature>
<dbReference type="SUPFAM" id="SSF54928">
    <property type="entry name" value="RNA-binding domain, RBD"/>
    <property type="match status" value="3"/>
</dbReference>
<feature type="domain" description="RRM" evidence="4">
    <location>
        <begin position="465"/>
        <end position="550"/>
    </location>
</feature>
<dbReference type="GO" id="GO:0005634">
    <property type="term" value="C:nucleus"/>
    <property type="evidence" value="ECO:0007669"/>
    <property type="project" value="TreeGrafter"/>
</dbReference>
<comment type="caution">
    <text evidence="5">The sequence shown here is derived from an EMBL/GenBank/DDBJ whole genome shotgun (WGS) entry which is preliminary data.</text>
</comment>
<dbReference type="EMBL" id="BABT02000067">
    <property type="protein sequence ID" value="GAA95897.1"/>
    <property type="molecule type" value="Genomic_DNA"/>
</dbReference>
<gene>
    <name evidence="5" type="primary">Mo02555</name>
    <name evidence="5" type="ORF">E5Q_02555</name>
</gene>
<dbReference type="PROSITE" id="PS50102">
    <property type="entry name" value="RRM"/>
    <property type="match status" value="5"/>
</dbReference>
<accession>G7DZ87</accession>
<dbReference type="FunCoup" id="G7DZ87">
    <property type="interactions" value="756"/>
</dbReference>
<dbReference type="InterPro" id="IPR050502">
    <property type="entry name" value="Euk_RNA-bind_prot"/>
</dbReference>